<name>A0A380K9V5_9STRE</name>
<dbReference type="InterPro" id="IPR052536">
    <property type="entry name" value="ABC-4_Integral_Memb_Prot"/>
</dbReference>
<evidence type="ECO:0000313" key="9">
    <source>
        <dbReference type="Proteomes" id="UP000254924"/>
    </source>
</evidence>
<dbReference type="Proteomes" id="UP000254924">
    <property type="component" value="Unassembled WGS sequence"/>
</dbReference>
<evidence type="ECO:0000256" key="4">
    <source>
        <dbReference type="ARBA" id="ARBA00022989"/>
    </source>
</evidence>
<accession>A0A380K9V5</accession>
<reference evidence="8 9" key="1">
    <citation type="submission" date="2018-06" db="EMBL/GenBank/DDBJ databases">
        <authorList>
            <consortium name="Pathogen Informatics"/>
            <person name="Doyle S."/>
        </authorList>
    </citation>
    <scope>NUCLEOTIDE SEQUENCE [LARGE SCALE GENOMIC DNA]</scope>
    <source>
        <strain evidence="8 9">NCTC12224</strain>
    </source>
</reference>
<evidence type="ECO:0000313" key="8">
    <source>
        <dbReference type="EMBL" id="SUN61832.1"/>
    </source>
</evidence>
<evidence type="ECO:0000256" key="3">
    <source>
        <dbReference type="ARBA" id="ARBA00022692"/>
    </source>
</evidence>
<proteinExistence type="inferred from homology"/>
<dbReference type="AlphaFoldDB" id="A0A380K9V5"/>
<organism evidence="8 9">
    <name type="scientific">Streptococcus hyointestinalis</name>
    <dbReference type="NCBI Taxonomy" id="1337"/>
    <lineage>
        <taxon>Bacteria</taxon>
        <taxon>Bacillati</taxon>
        <taxon>Bacillota</taxon>
        <taxon>Bacilli</taxon>
        <taxon>Lactobacillales</taxon>
        <taxon>Streptococcaceae</taxon>
        <taxon>Streptococcus</taxon>
    </lineage>
</organism>
<feature type="transmembrane region" description="Helical" evidence="6">
    <location>
        <begin position="150"/>
        <end position="171"/>
    </location>
</feature>
<feature type="transmembrane region" description="Helical" evidence="6">
    <location>
        <begin position="21"/>
        <end position="41"/>
    </location>
</feature>
<keyword evidence="2 6" id="KW-1003">Cell membrane</keyword>
<evidence type="ECO:0000259" key="7">
    <source>
        <dbReference type="Pfam" id="PF02687"/>
    </source>
</evidence>
<keyword evidence="6" id="KW-0813">Transport</keyword>
<feature type="transmembrane region" description="Helical" evidence="6">
    <location>
        <begin position="624"/>
        <end position="646"/>
    </location>
</feature>
<feature type="transmembrane region" description="Helical" evidence="6">
    <location>
        <begin position="97"/>
        <end position="130"/>
    </location>
</feature>
<keyword evidence="3 6" id="KW-0812">Transmembrane</keyword>
<dbReference type="GO" id="GO:0055085">
    <property type="term" value="P:transmembrane transport"/>
    <property type="evidence" value="ECO:0007669"/>
    <property type="project" value="UniProtKB-UniRule"/>
</dbReference>
<dbReference type="PANTHER" id="PTHR46795:SF3">
    <property type="entry name" value="ABC TRANSPORTER PERMEASE"/>
    <property type="match status" value="1"/>
</dbReference>
<feature type="transmembrane region" description="Helical" evidence="6">
    <location>
        <begin position="192"/>
        <end position="211"/>
    </location>
</feature>
<evidence type="ECO:0000256" key="1">
    <source>
        <dbReference type="ARBA" id="ARBA00004651"/>
    </source>
</evidence>
<evidence type="ECO:0000256" key="2">
    <source>
        <dbReference type="ARBA" id="ARBA00022475"/>
    </source>
</evidence>
<feature type="transmembrane region" description="Helical" evidence="6">
    <location>
        <begin position="279"/>
        <end position="303"/>
    </location>
</feature>
<keyword evidence="5 6" id="KW-0472">Membrane</keyword>
<feature type="transmembrane region" description="Helical" evidence="6">
    <location>
        <begin position="223"/>
        <end position="249"/>
    </location>
</feature>
<dbReference type="InterPro" id="IPR027022">
    <property type="entry name" value="ABC_permease_BceB-typ"/>
</dbReference>
<dbReference type="EMBL" id="UHFN01000007">
    <property type="protein sequence ID" value="SUN61832.1"/>
    <property type="molecule type" value="Genomic_DNA"/>
</dbReference>
<protein>
    <submittedName>
        <fullName evidence="8">ABC transporter permease protein</fullName>
    </submittedName>
</protein>
<dbReference type="Pfam" id="PF02687">
    <property type="entry name" value="FtsX"/>
    <property type="match status" value="1"/>
</dbReference>
<keyword evidence="9" id="KW-1185">Reference proteome</keyword>
<dbReference type="InterPro" id="IPR003838">
    <property type="entry name" value="ABC3_permease_C"/>
</dbReference>
<dbReference type="PANTHER" id="PTHR46795">
    <property type="entry name" value="ABC TRANSPORTER PERMEASE-RELATED-RELATED"/>
    <property type="match status" value="1"/>
</dbReference>
<feature type="transmembrane region" description="Helical" evidence="6">
    <location>
        <begin position="587"/>
        <end position="604"/>
    </location>
</feature>
<dbReference type="OrthoDB" id="1705903at2"/>
<gene>
    <name evidence="8" type="ORF">NCTC12224_01605</name>
</gene>
<comment type="similarity">
    <text evidence="6">Belongs to the ABC-4 integral membrane protein family.</text>
</comment>
<dbReference type="GO" id="GO:0005886">
    <property type="term" value="C:plasma membrane"/>
    <property type="evidence" value="ECO:0007669"/>
    <property type="project" value="UniProtKB-SubCell"/>
</dbReference>
<evidence type="ECO:0000256" key="5">
    <source>
        <dbReference type="ARBA" id="ARBA00023136"/>
    </source>
</evidence>
<dbReference type="PIRSF" id="PIRSF018968">
    <property type="entry name" value="ABC_permease_BceB"/>
    <property type="match status" value="1"/>
</dbReference>
<comment type="subcellular location">
    <subcellularLocation>
        <location evidence="1 6">Cell membrane</location>
        <topology evidence="1 6">Multi-pass membrane protein</topology>
    </subcellularLocation>
</comment>
<feature type="transmembrane region" description="Helical" evidence="6">
    <location>
        <begin position="53"/>
        <end position="76"/>
    </location>
</feature>
<keyword evidence="4 6" id="KW-1133">Transmembrane helix</keyword>
<feature type="transmembrane region" description="Helical" evidence="6">
    <location>
        <begin position="528"/>
        <end position="553"/>
    </location>
</feature>
<feature type="domain" description="ABC3 transporter permease C-terminal" evidence="7">
    <location>
        <begin position="58"/>
        <end position="172"/>
    </location>
</feature>
<evidence type="ECO:0000256" key="6">
    <source>
        <dbReference type="PIRNR" id="PIRNR018968"/>
    </source>
</evidence>
<sequence>MFYFKMAWNNLKNSLSSYAPFMLASFFLYSVTCSTFLILLSPVGKSMGTGATAVRLGAIVLSIFSLVMERYSYRVLLKQRSREFGLYNILGMNKRQVGVVATFELMIIFVILLVFGTIFSGIFAKFIYVIFVNLTGYTKLNLTLSVFPFILNAVIFAGIFFILWLSALAHIKMASPLSLFHNQEQGEKEPRGNVFLAALSVIAIGYAYYMAVTSAKLSALGVIYKFFFAVLLVIAGTYLFYISFMTWYLKRRRKNKNYYYKPEHFVSTSQMIFRMKQNATGLASISLLAVMALVTIGTTVSLYSNTQNMVNSIFLKNSRIDYDVLRDGSSVIQAEENFKKDVLDKLGRSSKDVIAYRTGMVSLNYNDKKDVTVNDNNISEVSLATGFVYLISQDDFKRFGNSIKTLNSDEALFLTQKGNSAVHSFDLFGKKYKVTNLKNAIFPDLQRTVSSAVLVLPSKADYQEIVKHYQASNSNDKGMGGSESYVAHLDLSKAEKAKILTGQNTVGDGEFVGILQTKADTLSEMYNFFGGLLFTGFLLGISFLLGVALIVYYKQYSEGHEDKKSYRILQEVGMTQGQIKKTINSQIVLFFFMPLGIATLHYLVAVPMLRQMLLTFGVTDAKLVYIVSSITIAIIAALYFVIYRLTSRTYYKIIER</sequence>